<dbReference type="AlphaFoldDB" id="A0A7S2SQ14"/>
<dbReference type="EMBL" id="HBHK01026667">
    <property type="protein sequence ID" value="CAD9706492.1"/>
    <property type="molecule type" value="Transcribed_RNA"/>
</dbReference>
<evidence type="ECO:0000259" key="2">
    <source>
        <dbReference type="Pfam" id="PF04366"/>
    </source>
</evidence>
<feature type="transmembrane region" description="Helical" evidence="1">
    <location>
        <begin position="35"/>
        <end position="57"/>
    </location>
</feature>
<proteinExistence type="predicted"/>
<evidence type="ECO:0000313" key="3">
    <source>
        <dbReference type="EMBL" id="CAD9706492.1"/>
    </source>
</evidence>
<organism evidence="3">
    <name type="scientific">Mucochytrium quahogii</name>
    <dbReference type="NCBI Taxonomy" id="96639"/>
    <lineage>
        <taxon>Eukaryota</taxon>
        <taxon>Sar</taxon>
        <taxon>Stramenopiles</taxon>
        <taxon>Bigyra</taxon>
        <taxon>Labyrinthulomycetes</taxon>
        <taxon>Thraustochytrida</taxon>
        <taxon>Thraustochytriidae</taxon>
        <taxon>Mucochytrium</taxon>
    </lineage>
</organism>
<protein>
    <recommendedName>
        <fullName evidence="2">Ysc84 actin-binding domain-containing protein</fullName>
    </recommendedName>
</protein>
<accession>A0A7S2SQ14</accession>
<sequence>MVFSMDHMMRRMDSVVSDIPGVFHEVEGMERAKGLLYVSFVKGAFIFSGSIGVGVFVKKLEEGKWSGPISVLLFGGGAGMQVGLHKTDMLAVFTSEHSIHVFESHGQLHLGGEYAIAIGPIGMNLKADAIANRKGVTAEGGFHASKGLFFGISLDGALIVTNSLANHAYYGRSDAKLKEILSGRITVPDKHKPIHDRLVEHLTRIQEGDERRPGEVYADPNRVVPVDDSGNIANPVPCSFNDTKVLDPDSESDSEAVILKVSDSDDDSISDSEAVTNTTVDDSIDWSTRPVNPVVGNSVAESVPVWGRVQNQADGWGGQKH</sequence>
<feature type="domain" description="Ysc84 actin-binding" evidence="2">
    <location>
        <begin position="75"/>
        <end position="198"/>
    </location>
</feature>
<dbReference type="PANTHER" id="PTHR15629:SF2">
    <property type="entry name" value="SH3 DOMAIN-CONTAINING YSC84-LIKE PROTEIN 1"/>
    <property type="match status" value="1"/>
</dbReference>
<gene>
    <name evidence="3" type="ORF">QSP1433_LOCUS16777</name>
</gene>
<dbReference type="Pfam" id="PF04366">
    <property type="entry name" value="Ysc84"/>
    <property type="match status" value="1"/>
</dbReference>
<dbReference type="InterPro" id="IPR007461">
    <property type="entry name" value="Ysc84_actin-binding"/>
</dbReference>
<keyword evidence="1" id="KW-1133">Transmembrane helix</keyword>
<dbReference type="InterPro" id="IPR051702">
    <property type="entry name" value="SH3_domain_YSC84-like"/>
</dbReference>
<dbReference type="GO" id="GO:0035091">
    <property type="term" value="F:phosphatidylinositol binding"/>
    <property type="evidence" value="ECO:0007669"/>
    <property type="project" value="TreeGrafter"/>
</dbReference>
<keyword evidence="1" id="KW-0812">Transmembrane</keyword>
<keyword evidence="1" id="KW-0472">Membrane</keyword>
<reference evidence="3" key="1">
    <citation type="submission" date="2021-01" db="EMBL/GenBank/DDBJ databases">
        <authorList>
            <person name="Corre E."/>
            <person name="Pelletier E."/>
            <person name="Niang G."/>
            <person name="Scheremetjew M."/>
            <person name="Finn R."/>
            <person name="Kale V."/>
            <person name="Holt S."/>
            <person name="Cochrane G."/>
            <person name="Meng A."/>
            <person name="Brown T."/>
            <person name="Cohen L."/>
        </authorList>
    </citation>
    <scope>NUCLEOTIDE SEQUENCE</scope>
    <source>
        <strain evidence="3">NY070348D</strain>
    </source>
</reference>
<name>A0A7S2SQ14_9STRA</name>
<dbReference type="PANTHER" id="PTHR15629">
    <property type="entry name" value="SH3YL1 PROTEIN"/>
    <property type="match status" value="1"/>
</dbReference>
<evidence type="ECO:0000256" key="1">
    <source>
        <dbReference type="SAM" id="Phobius"/>
    </source>
</evidence>